<accession>A0A7J5XTK5</accession>
<reference evidence="1 2" key="1">
    <citation type="submission" date="2020-03" db="EMBL/GenBank/DDBJ databases">
        <title>Dissostichus mawsoni Genome sequencing and assembly.</title>
        <authorList>
            <person name="Park H."/>
        </authorList>
    </citation>
    <scope>NUCLEOTIDE SEQUENCE [LARGE SCALE GENOMIC DNA]</scope>
    <source>
        <strain evidence="1">DM0001</strain>
        <tissue evidence="1">Muscle</tissue>
    </source>
</reference>
<organism evidence="1 2">
    <name type="scientific">Dissostichus mawsoni</name>
    <name type="common">Antarctic cod</name>
    <dbReference type="NCBI Taxonomy" id="36200"/>
    <lineage>
        <taxon>Eukaryota</taxon>
        <taxon>Metazoa</taxon>
        <taxon>Chordata</taxon>
        <taxon>Craniata</taxon>
        <taxon>Vertebrata</taxon>
        <taxon>Euteleostomi</taxon>
        <taxon>Actinopterygii</taxon>
        <taxon>Neopterygii</taxon>
        <taxon>Teleostei</taxon>
        <taxon>Neoteleostei</taxon>
        <taxon>Acanthomorphata</taxon>
        <taxon>Eupercaria</taxon>
        <taxon>Perciformes</taxon>
        <taxon>Notothenioidei</taxon>
        <taxon>Nototheniidae</taxon>
        <taxon>Dissostichus</taxon>
    </lineage>
</organism>
<dbReference type="EMBL" id="JAAKFY010000020">
    <property type="protein sequence ID" value="KAF3840455.1"/>
    <property type="molecule type" value="Genomic_DNA"/>
</dbReference>
<protein>
    <submittedName>
        <fullName evidence="1">Uncharacterized protein</fullName>
    </submittedName>
</protein>
<evidence type="ECO:0000313" key="1">
    <source>
        <dbReference type="EMBL" id="KAF3840455.1"/>
    </source>
</evidence>
<dbReference type="AlphaFoldDB" id="A0A7J5XTK5"/>
<evidence type="ECO:0000313" key="2">
    <source>
        <dbReference type="Proteomes" id="UP000518266"/>
    </source>
</evidence>
<proteinExistence type="predicted"/>
<comment type="caution">
    <text evidence="1">The sequence shown here is derived from an EMBL/GenBank/DDBJ whole genome shotgun (WGS) entry which is preliminary data.</text>
</comment>
<dbReference type="Proteomes" id="UP000518266">
    <property type="component" value="Unassembled WGS sequence"/>
</dbReference>
<dbReference type="OrthoDB" id="8447307at2759"/>
<gene>
    <name evidence="1" type="ORF">F7725_006317</name>
</gene>
<name>A0A7J5XTK5_DISMA</name>
<sequence length="170" mass="18434">MALGVGVGSSAGVCGRVGVRSGFDDDVEDGTLPSPVVRDCSSSDVLLQGVGRGRGLAHLSVLGPAFGAEPGLLGAELRNVRCRDLLLQSDENGVVSKMDLDILDVQRTDSGPYCCRSPCGLALRRPADRLRLHLPLPRLQTYSEEEEEPPHIIYEIRLRRPLQENVYTLD</sequence>
<keyword evidence="2" id="KW-1185">Reference proteome</keyword>